<gene>
    <name evidence="2" type="ORF">CCAP1982_LOCUS12273</name>
</gene>
<evidence type="ECO:0000313" key="3">
    <source>
        <dbReference type="Proteomes" id="UP000606786"/>
    </source>
</evidence>
<dbReference type="OrthoDB" id="5984265at2759"/>
<protein>
    <submittedName>
        <fullName evidence="2">(Mediterranean fruit fly) hypothetical protein</fullName>
    </submittedName>
</protein>
<name>A0A811UY77_CERCA</name>
<organism evidence="2 3">
    <name type="scientific">Ceratitis capitata</name>
    <name type="common">Mediterranean fruit fly</name>
    <name type="synonym">Tephritis capitata</name>
    <dbReference type="NCBI Taxonomy" id="7213"/>
    <lineage>
        <taxon>Eukaryota</taxon>
        <taxon>Metazoa</taxon>
        <taxon>Ecdysozoa</taxon>
        <taxon>Arthropoda</taxon>
        <taxon>Hexapoda</taxon>
        <taxon>Insecta</taxon>
        <taxon>Pterygota</taxon>
        <taxon>Neoptera</taxon>
        <taxon>Endopterygota</taxon>
        <taxon>Diptera</taxon>
        <taxon>Brachycera</taxon>
        <taxon>Muscomorpha</taxon>
        <taxon>Tephritoidea</taxon>
        <taxon>Tephritidae</taxon>
        <taxon>Ceratitis</taxon>
        <taxon>Ceratitis</taxon>
    </lineage>
</organism>
<dbReference type="Proteomes" id="UP000606786">
    <property type="component" value="Unassembled WGS sequence"/>
</dbReference>
<dbReference type="EMBL" id="CAJHJT010000034">
    <property type="protein sequence ID" value="CAD7003840.1"/>
    <property type="molecule type" value="Genomic_DNA"/>
</dbReference>
<feature type="chain" id="PRO_5033052754" evidence="1">
    <location>
        <begin position="21"/>
        <end position="71"/>
    </location>
</feature>
<comment type="caution">
    <text evidence="2">The sequence shown here is derived from an EMBL/GenBank/DDBJ whole genome shotgun (WGS) entry which is preliminary data.</text>
</comment>
<evidence type="ECO:0000256" key="1">
    <source>
        <dbReference type="SAM" id="SignalP"/>
    </source>
</evidence>
<proteinExistence type="predicted"/>
<evidence type="ECO:0000313" key="2">
    <source>
        <dbReference type="EMBL" id="CAD7003840.1"/>
    </source>
</evidence>
<reference evidence="2" key="1">
    <citation type="submission" date="2020-11" db="EMBL/GenBank/DDBJ databases">
        <authorList>
            <person name="Whitehead M."/>
        </authorList>
    </citation>
    <scope>NUCLEOTIDE SEQUENCE</scope>
    <source>
        <strain evidence="2">EGII</strain>
    </source>
</reference>
<dbReference type="AlphaFoldDB" id="A0A811UY77"/>
<accession>A0A811UY77</accession>
<keyword evidence="1" id="KW-0732">Signal</keyword>
<keyword evidence="3" id="KW-1185">Reference proteome</keyword>
<sequence>MSLDFLIVWLLLSKLPSRISVRQKHLIEAFNTTRPSLSAADIAKYQKTYARFTNKERGGARDFVAKRATLA</sequence>
<feature type="signal peptide" evidence="1">
    <location>
        <begin position="1"/>
        <end position="20"/>
    </location>
</feature>